<evidence type="ECO:0000313" key="2">
    <source>
        <dbReference type="EMBL" id="KAK6521908.1"/>
    </source>
</evidence>
<gene>
    <name evidence="2" type="ORF">TWF506_002109</name>
</gene>
<keyword evidence="3" id="KW-1185">Reference proteome</keyword>
<reference evidence="2 3" key="1">
    <citation type="submission" date="2019-10" db="EMBL/GenBank/DDBJ databases">
        <authorList>
            <person name="Palmer J.M."/>
        </authorList>
    </citation>
    <scope>NUCLEOTIDE SEQUENCE [LARGE SCALE GENOMIC DNA]</scope>
    <source>
        <strain evidence="2 3">TWF506</strain>
    </source>
</reference>
<feature type="signal peptide" evidence="1">
    <location>
        <begin position="1"/>
        <end position="20"/>
    </location>
</feature>
<name>A0AAN8NP09_9PEZI</name>
<protein>
    <recommendedName>
        <fullName evidence="4">Secreted protein</fullName>
    </recommendedName>
</protein>
<dbReference type="EMBL" id="JAVHJM010000001">
    <property type="protein sequence ID" value="KAK6521908.1"/>
    <property type="molecule type" value="Genomic_DNA"/>
</dbReference>
<evidence type="ECO:0000313" key="3">
    <source>
        <dbReference type="Proteomes" id="UP001307849"/>
    </source>
</evidence>
<feature type="chain" id="PRO_5042995179" description="Secreted protein" evidence="1">
    <location>
        <begin position="21"/>
        <end position="275"/>
    </location>
</feature>
<proteinExistence type="predicted"/>
<accession>A0AAN8NP09</accession>
<sequence>MKFFTFCSLSLLAFAPTVLGQLGKIGLDGKILPRFALEDATTLTKNIKVEFDKTPGSIGAVDISKKVTSQLQRLNTYMKNTLFPAVNPQRFYPGTPGLLRERTCAERKAIFKAYENFFDAIISAREAAGAAVCRNTVKVAEGVAITALTKEAMTELDTTINNIRRLWDRSSNQYNSIDFFVYNCKARNNPAGCRPPGDECPPKPERCPMVCPCYYGFVDGKNPNRNQCFTNQDEVAKVAGVAGKSSRASFGWENIKDCRECFLNDNPFPTCRNVL</sequence>
<dbReference type="AlphaFoldDB" id="A0AAN8NP09"/>
<dbReference type="Proteomes" id="UP001307849">
    <property type="component" value="Unassembled WGS sequence"/>
</dbReference>
<evidence type="ECO:0000256" key="1">
    <source>
        <dbReference type="SAM" id="SignalP"/>
    </source>
</evidence>
<comment type="caution">
    <text evidence="2">The sequence shown here is derived from an EMBL/GenBank/DDBJ whole genome shotgun (WGS) entry which is preliminary data.</text>
</comment>
<evidence type="ECO:0008006" key="4">
    <source>
        <dbReference type="Google" id="ProtNLM"/>
    </source>
</evidence>
<keyword evidence="1" id="KW-0732">Signal</keyword>
<organism evidence="2 3">
    <name type="scientific">Arthrobotrys conoides</name>
    <dbReference type="NCBI Taxonomy" id="74498"/>
    <lineage>
        <taxon>Eukaryota</taxon>
        <taxon>Fungi</taxon>
        <taxon>Dikarya</taxon>
        <taxon>Ascomycota</taxon>
        <taxon>Pezizomycotina</taxon>
        <taxon>Orbiliomycetes</taxon>
        <taxon>Orbiliales</taxon>
        <taxon>Orbiliaceae</taxon>
        <taxon>Arthrobotrys</taxon>
    </lineage>
</organism>